<keyword evidence="2" id="KW-1185">Reference proteome</keyword>
<comment type="caution">
    <text evidence="1">The sequence shown here is derived from an EMBL/GenBank/DDBJ whole genome shotgun (WGS) entry which is preliminary data.</text>
</comment>
<protein>
    <submittedName>
        <fullName evidence="1">Uncharacterized protein</fullName>
    </submittedName>
</protein>
<evidence type="ECO:0000313" key="2">
    <source>
        <dbReference type="Proteomes" id="UP000054630"/>
    </source>
</evidence>
<dbReference type="AlphaFoldDB" id="A0A0V0RG39"/>
<accession>A0A0V0RG39</accession>
<organism evidence="1 2">
    <name type="scientific">Trichinella nelsoni</name>
    <dbReference type="NCBI Taxonomy" id="6336"/>
    <lineage>
        <taxon>Eukaryota</taxon>
        <taxon>Metazoa</taxon>
        <taxon>Ecdysozoa</taxon>
        <taxon>Nematoda</taxon>
        <taxon>Enoplea</taxon>
        <taxon>Dorylaimia</taxon>
        <taxon>Trichinellida</taxon>
        <taxon>Trichinellidae</taxon>
        <taxon>Trichinella</taxon>
    </lineage>
</organism>
<gene>
    <name evidence="1" type="ORF">T07_6907</name>
</gene>
<sequence>MLAQYALQGLFPRFRALCCVSKCVEPLPGAFANLSWLTRGYLPCPFLGHAGAHAPDAGRGVTACLSLKLYSCPVSQDHIARPEVHAPHHGVQEICAQDARDHQLLYHHDRERPLPSPQMQLNNPPAEGRHLPCIGLAAPRNFRHEVALSHTCLEITETTAPLSTNNEISKFSILPGTASTLPVCGLIVAIVLSAGRLEVVAGVTLAATRRCGQFRRKWPCSPHRKHSVTLRAGRAADDSCFSIFKEIFLTSRIRSSMVWVTSEFSGFGLPVRVCCLWWKSSSARMTLLTSLRASVRVAGSCSRIARYASFEVIPPAKRATRSRSVTPALRPTSATSWAYCSMVWPSRWCRAWNRSISCPVDSSGPYASSNLFLNSSKESSL</sequence>
<feature type="non-terminal residue" evidence="1">
    <location>
        <position position="381"/>
    </location>
</feature>
<dbReference type="Proteomes" id="UP000054630">
    <property type="component" value="Unassembled WGS sequence"/>
</dbReference>
<reference evidence="1 2" key="1">
    <citation type="submission" date="2015-01" db="EMBL/GenBank/DDBJ databases">
        <title>Evolution of Trichinella species and genotypes.</title>
        <authorList>
            <person name="Korhonen P.K."/>
            <person name="Edoardo P."/>
            <person name="Giuseppe L.R."/>
            <person name="Gasser R.B."/>
        </authorList>
    </citation>
    <scope>NUCLEOTIDE SEQUENCE [LARGE SCALE GENOMIC DNA]</scope>
    <source>
        <strain evidence="1">ISS37</strain>
    </source>
</reference>
<dbReference type="EMBL" id="JYDL01000212">
    <property type="protein sequence ID" value="KRX13258.1"/>
    <property type="molecule type" value="Genomic_DNA"/>
</dbReference>
<name>A0A0V0RG39_9BILA</name>
<evidence type="ECO:0000313" key="1">
    <source>
        <dbReference type="EMBL" id="KRX13258.1"/>
    </source>
</evidence>
<proteinExistence type="predicted"/>